<dbReference type="Gene3D" id="3.30.70.270">
    <property type="match status" value="1"/>
</dbReference>
<reference evidence="2" key="2">
    <citation type="submission" date="2021-04" db="EMBL/GenBank/DDBJ databases">
        <authorList>
            <person name="Gilroy R."/>
        </authorList>
    </citation>
    <scope>NUCLEOTIDE SEQUENCE</scope>
    <source>
        <strain evidence="2">ChiSjej5B23-2810</strain>
    </source>
</reference>
<proteinExistence type="predicted"/>
<feature type="domain" description="GGDEF" evidence="1">
    <location>
        <begin position="128"/>
        <end position="268"/>
    </location>
</feature>
<accession>A0A9D2T407</accession>
<protein>
    <submittedName>
        <fullName evidence="2">GGDEF domain-containing protein</fullName>
    </submittedName>
</protein>
<evidence type="ECO:0000259" key="1">
    <source>
        <dbReference type="PROSITE" id="PS50887"/>
    </source>
</evidence>
<sequence>MEKGCTERELQRLTEALRTIFEDVSTVELPPESADHWQDDAMQVSYEQGGGQVSCVLRRRIQVGGVSYGVQMSAPLAGNTLPEDRMTERERELVREDLNRDFLTGAYNRRYIETVLRPYVEADLAAGGEAAVALVSLDNADHLRYEHGQPVMDQVICNIANQWKKHYDTPGSRTVCRLHGGVLLIACKGMDAAALAGEMRRHYVQMPCDCVAGTGMMSRISYTLSIGVAGSNDLPAGQRTWESLYHLCDARLREAAAAGGNCLRAGDETPA</sequence>
<name>A0A9D2T407_9FIRM</name>
<dbReference type="Pfam" id="PF00990">
    <property type="entry name" value="GGDEF"/>
    <property type="match status" value="1"/>
</dbReference>
<comment type="caution">
    <text evidence="2">The sequence shown here is derived from an EMBL/GenBank/DDBJ whole genome shotgun (WGS) entry which is preliminary data.</text>
</comment>
<dbReference type="EMBL" id="DWWN01000003">
    <property type="protein sequence ID" value="HJC44626.1"/>
    <property type="molecule type" value="Genomic_DNA"/>
</dbReference>
<dbReference type="InterPro" id="IPR029787">
    <property type="entry name" value="Nucleotide_cyclase"/>
</dbReference>
<dbReference type="SMART" id="SM00267">
    <property type="entry name" value="GGDEF"/>
    <property type="match status" value="1"/>
</dbReference>
<gene>
    <name evidence="2" type="ORF">H9703_00560</name>
</gene>
<evidence type="ECO:0000313" key="2">
    <source>
        <dbReference type="EMBL" id="HJC44626.1"/>
    </source>
</evidence>
<organism evidence="2 3">
    <name type="scientific">Candidatus Faecalibacterium faecigallinarum</name>
    <dbReference type="NCBI Taxonomy" id="2838577"/>
    <lineage>
        <taxon>Bacteria</taxon>
        <taxon>Bacillati</taxon>
        <taxon>Bacillota</taxon>
        <taxon>Clostridia</taxon>
        <taxon>Eubacteriales</taxon>
        <taxon>Oscillospiraceae</taxon>
        <taxon>Faecalibacterium</taxon>
    </lineage>
</organism>
<dbReference type="AlphaFoldDB" id="A0A9D2T407"/>
<reference evidence="2" key="1">
    <citation type="journal article" date="2021" name="PeerJ">
        <title>Extensive microbial diversity within the chicken gut microbiome revealed by metagenomics and culture.</title>
        <authorList>
            <person name="Gilroy R."/>
            <person name="Ravi A."/>
            <person name="Getino M."/>
            <person name="Pursley I."/>
            <person name="Horton D.L."/>
            <person name="Alikhan N.F."/>
            <person name="Baker D."/>
            <person name="Gharbi K."/>
            <person name="Hall N."/>
            <person name="Watson M."/>
            <person name="Adriaenssens E.M."/>
            <person name="Foster-Nyarko E."/>
            <person name="Jarju S."/>
            <person name="Secka A."/>
            <person name="Antonio M."/>
            <person name="Oren A."/>
            <person name="Chaudhuri R.R."/>
            <person name="La Ragione R."/>
            <person name="Hildebrand F."/>
            <person name="Pallen M.J."/>
        </authorList>
    </citation>
    <scope>NUCLEOTIDE SEQUENCE</scope>
    <source>
        <strain evidence="2">ChiSjej5B23-2810</strain>
    </source>
</reference>
<evidence type="ECO:0000313" key="3">
    <source>
        <dbReference type="Proteomes" id="UP000823906"/>
    </source>
</evidence>
<dbReference type="InterPro" id="IPR043128">
    <property type="entry name" value="Rev_trsase/Diguanyl_cyclase"/>
</dbReference>
<dbReference type="SUPFAM" id="SSF55073">
    <property type="entry name" value="Nucleotide cyclase"/>
    <property type="match status" value="1"/>
</dbReference>
<dbReference type="NCBIfam" id="TIGR00254">
    <property type="entry name" value="GGDEF"/>
    <property type="match status" value="1"/>
</dbReference>
<dbReference type="InterPro" id="IPR000160">
    <property type="entry name" value="GGDEF_dom"/>
</dbReference>
<dbReference type="Proteomes" id="UP000823906">
    <property type="component" value="Unassembled WGS sequence"/>
</dbReference>
<dbReference type="PROSITE" id="PS50887">
    <property type="entry name" value="GGDEF"/>
    <property type="match status" value="1"/>
</dbReference>